<dbReference type="NCBIfam" id="TIGR00152">
    <property type="entry name" value="dephospho-CoA kinase"/>
    <property type="match status" value="1"/>
</dbReference>
<dbReference type="PANTHER" id="PTHR10695">
    <property type="entry name" value="DEPHOSPHO-COA KINASE-RELATED"/>
    <property type="match status" value="1"/>
</dbReference>
<comment type="subcellular location">
    <subcellularLocation>
        <location evidence="5">Cytoplasm</location>
    </subcellularLocation>
</comment>
<dbReference type="InterPro" id="IPR001977">
    <property type="entry name" value="Depp_CoAkinase"/>
</dbReference>
<dbReference type="InterPro" id="IPR027417">
    <property type="entry name" value="P-loop_NTPase"/>
</dbReference>
<name>A0A2Z6GFM4_9PROT</name>
<organism evidence="7 8">
    <name type="scientific">Ferriphaselus amnicola</name>
    <dbReference type="NCBI Taxonomy" id="1188319"/>
    <lineage>
        <taxon>Bacteria</taxon>
        <taxon>Pseudomonadati</taxon>
        <taxon>Pseudomonadota</taxon>
        <taxon>Betaproteobacteria</taxon>
        <taxon>Nitrosomonadales</taxon>
        <taxon>Gallionellaceae</taxon>
        <taxon>Ferriphaselus</taxon>
    </lineage>
</organism>
<evidence type="ECO:0000313" key="7">
    <source>
        <dbReference type="EMBL" id="BBE52044.1"/>
    </source>
</evidence>
<dbReference type="EC" id="2.7.1.24" evidence="5 6"/>
<comment type="function">
    <text evidence="5">Catalyzes the phosphorylation of the 3'-hydroxyl group of dephosphocoenzyme A to form coenzyme A.</text>
</comment>
<evidence type="ECO:0000256" key="5">
    <source>
        <dbReference type="HAMAP-Rule" id="MF_00376"/>
    </source>
</evidence>
<accession>A0A2Z6GFM4</accession>
<dbReference type="EMBL" id="AP018738">
    <property type="protein sequence ID" value="BBE52044.1"/>
    <property type="molecule type" value="Genomic_DNA"/>
</dbReference>
<dbReference type="RefSeq" id="WP_062626529.1">
    <property type="nucleotide sequence ID" value="NZ_AP018738.1"/>
</dbReference>
<protein>
    <recommendedName>
        <fullName evidence="5 6">Dephospho-CoA kinase</fullName>
        <ecNumber evidence="5 6">2.7.1.24</ecNumber>
    </recommendedName>
    <alternativeName>
        <fullName evidence="5">Dephosphocoenzyme A kinase</fullName>
    </alternativeName>
</protein>
<comment type="catalytic activity">
    <reaction evidence="5">
        <text>3'-dephospho-CoA + ATP = ADP + CoA + H(+)</text>
        <dbReference type="Rhea" id="RHEA:18245"/>
        <dbReference type="ChEBI" id="CHEBI:15378"/>
        <dbReference type="ChEBI" id="CHEBI:30616"/>
        <dbReference type="ChEBI" id="CHEBI:57287"/>
        <dbReference type="ChEBI" id="CHEBI:57328"/>
        <dbReference type="ChEBI" id="CHEBI:456216"/>
        <dbReference type="EC" id="2.7.1.24"/>
    </reaction>
</comment>
<evidence type="ECO:0000256" key="2">
    <source>
        <dbReference type="ARBA" id="ARBA00022741"/>
    </source>
</evidence>
<dbReference type="Proteomes" id="UP000033070">
    <property type="component" value="Chromosome"/>
</dbReference>
<dbReference type="UniPathway" id="UPA00241">
    <property type="reaction ID" value="UER00356"/>
</dbReference>
<feature type="binding site" evidence="5">
    <location>
        <begin position="12"/>
        <end position="17"/>
    </location>
    <ligand>
        <name>ATP</name>
        <dbReference type="ChEBI" id="CHEBI:30616"/>
    </ligand>
</feature>
<reference evidence="7 8" key="1">
    <citation type="submission" date="2018-06" db="EMBL/GenBank/DDBJ databases">
        <title>OYT1 Genome Sequencing.</title>
        <authorList>
            <person name="Kato S."/>
            <person name="Itoh T."/>
            <person name="Ohkuma M."/>
        </authorList>
    </citation>
    <scope>NUCLEOTIDE SEQUENCE [LARGE SCALE GENOMIC DNA]</scope>
    <source>
        <strain evidence="7 8">OYT1</strain>
    </source>
</reference>
<comment type="similarity">
    <text evidence="1 5">Belongs to the CoaE family.</text>
</comment>
<dbReference type="CDD" id="cd02022">
    <property type="entry name" value="DPCK"/>
    <property type="match status" value="1"/>
</dbReference>
<dbReference type="HAMAP" id="MF_00376">
    <property type="entry name" value="Dephospho_CoA_kinase"/>
    <property type="match status" value="1"/>
</dbReference>
<proteinExistence type="inferred from homology"/>
<keyword evidence="5" id="KW-0808">Transferase</keyword>
<comment type="pathway">
    <text evidence="5">Cofactor biosynthesis; coenzyme A biosynthesis; CoA from (R)-pantothenate: step 5/5.</text>
</comment>
<dbReference type="SUPFAM" id="SSF52540">
    <property type="entry name" value="P-loop containing nucleoside triphosphate hydrolases"/>
    <property type="match status" value="1"/>
</dbReference>
<keyword evidence="8" id="KW-1185">Reference proteome</keyword>
<evidence type="ECO:0000256" key="3">
    <source>
        <dbReference type="ARBA" id="ARBA00022840"/>
    </source>
</evidence>
<dbReference type="Gene3D" id="3.40.50.300">
    <property type="entry name" value="P-loop containing nucleotide triphosphate hydrolases"/>
    <property type="match status" value="1"/>
</dbReference>
<evidence type="ECO:0000256" key="1">
    <source>
        <dbReference type="ARBA" id="ARBA00009018"/>
    </source>
</evidence>
<dbReference type="OrthoDB" id="9812943at2"/>
<dbReference type="PROSITE" id="PS51219">
    <property type="entry name" value="DPCK"/>
    <property type="match status" value="1"/>
</dbReference>
<dbReference type="GO" id="GO:0015937">
    <property type="term" value="P:coenzyme A biosynthetic process"/>
    <property type="evidence" value="ECO:0007669"/>
    <property type="project" value="UniProtKB-UniRule"/>
</dbReference>
<evidence type="ECO:0000256" key="4">
    <source>
        <dbReference type="ARBA" id="ARBA00022993"/>
    </source>
</evidence>
<keyword evidence="2 5" id="KW-0547">Nucleotide-binding</keyword>
<dbReference type="Pfam" id="PF01121">
    <property type="entry name" value="CoaE"/>
    <property type="match status" value="1"/>
</dbReference>
<keyword evidence="4 5" id="KW-0173">Coenzyme A biosynthesis</keyword>
<dbReference type="PANTHER" id="PTHR10695:SF46">
    <property type="entry name" value="BIFUNCTIONAL COENZYME A SYNTHASE-RELATED"/>
    <property type="match status" value="1"/>
</dbReference>
<sequence>MTLRVGLTGGIGSGKSTVAALFSKLGAGIVDTDVISHRLTAVGGAAIPTIAAHFGAESLTQEGALNRSWMRSQIFSDPASKRQLEEILHPMIRTQAKAEAEASTAPYVLLVVPLLFETNGYLEWLDRTLAVDCPEATQLTRTTQRSGLDEATVRAIMAQQVSRNIRQQRADDLIRNDGELTDLAAQVARLHQHYLTLSTGSD</sequence>
<evidence type="ECO:0000256" key="6">
    <source>
        <dbReference type="NCBIfam" id="TIGR00152"/>
    </source>
</evidence>
<dbReference type="GO" id="GO:0005524">
    <property type="term" value="F:ATP binding"/>
    <property type="evidence" value="ECO:0007669"/>
    <property type="project" value="UniProtKB-UniRule"/>
</dbReference>
<dbReference type="STRING" id="1188319.OYT1_01335"/>
<evidence type="ECO:0000313" key="8">
    <source>
        <dbReference type="Proteomes" id="UP000033070"/>
    </source>
</evidence>
<dbReference type="KEGG" id="fam:OYT1_ch2532"/>
<keyword evidence="5 7" id="KW-0418">Kinase</keyword>
<keyword evidence="3 5" id="KW-0067">ATP-binding</keyword>
<keyword evidence="5" id="KW-0963">Cytoplasm</keyword>
<gene>
    <name evidence="5" type="primary">coaE</name>
    <name evidence="7" type="ORF">OYT1_ch2532</name>
</gene>
<dbReference type="AlphaFoldDB" id="A0A2Z6GFM4"/>
<dbReference type="GO" id="GO:0005737">
    <property type="term" value="C:cytoplasm"/>
    <property type="evidence" value="ECO:0007669"/>
    <property type="project" value="UniProtKB-SubCell"/>
</dbReference>
<dbReference type="GO" id="GO:0004140">
    <property type="term" value="F:dephospho-CoA kinase activity"/>
    <property type="evidence" value="ECO:0007669"/>
    <property type="project" value="UniProtKB-UniRule"/>
</dbReference>